<dbReference type="GO" id="GO:0005737">
    <property type="term" value="C:cytoplasm"/>
    <property type="evidence" value="ECO:0007669"/>
    <property type="project" value="UniProtKB-ARBA"/>
</dbReference>
<dbReference type="Gene3D" id="4.10.830.40">
    <property type="match status" value="1"/>
</dbReference>
<dbReference type="PROSITE" id="PS50119">
    <property type="entry name" value="ZF_BBOX"/>
    <property type="match status" value="1"/>
</dbReference>
<dbReference type="CDD" id="cd16040">
    <property type="entry name" value="SPRY_PRY_SNTX"/>
    <property type="match status" value="1"/>
</dbReference>
<dbReference type="SUPFAM" id="SSF57845">
    <property type="entry name" value="B-box zinc-binding domain"/>
    <property type="match status" value="1"/>
</dbReference>
<dbReference type="PRINTS" id="PR01407">
    <property type="entry name" value="BUTYPHLNCDUF"/>
</dbReference>
<keyword evidence="7" id="KW-0175">Coiled coil</keyword>
<dbReference type="InterPro" id="IPR043136">
    <property type="entry name" value="B30.2/SPRY_sf"/>
</dbReference>
<dbReference type="GO" id="GO:0045087">
    <property type="term" value="P:innate immune response"/>
    <property type="evidence" value="ECO:0007669"/>
    <property type="project" value="UniProtKB-KW"/>
</dbReference>
<evidence type="ECO:0000259" key="10">
    <source>
        <dbReference type="PROSITE" id="PS50188"/>
    </source>
</evidence>
<evidence type="ECO:0000259" key="9">
    <source>
        <dbReference type="PROSITE" id="PS50119"/>
    </source>
</evidence>
<dbReference type="EMBL" id="JAICCE010000001">
    <property type="protein sequence ID" value="KAG9282747.1"/>
    <property type="molecule type" value="Genomic_DNA"/>
</dbReference>
<dbReference type="PANTHER" id="PTHR25465:SF5">
    <property type="entry name" value="E3 UBIQUITIN_ISG15 LIGASE TRIM25-RELATED"/>
    <property type="match status" value="1"/>
</dbReference>
<dbReference type="InterPro" id="IPR001841">
    <property type="entry name" value="Znf_RING"/>
</dbReference>
<accession>A0A8T2MH16</accession>
<dbReference type="AlphaFoldDB" id="A0A8T2MH16"/>
<evidence type="ECO:0000256" key="5">
    <source>
        <dbReference type="ARBA" id="ARBA00022859"/>
    </source>
</evidence>
<dbReference type="OrthoDB" id="6105938at2759"/>
<sequence>MAEDSSISVDHLQFSCSICLDLLKDPVTTPCGHSFCMVCINDFWDHGTERRVYSCPQCRETFVPRPHLRRNNVMAEVVDKLKRKEQKIASPVLNSSESEDVECDICFQSKDKATKSCLVCLASFCETHLKPHYESPTFKRHKLVQACKNLQDKICPHHDKLEEIYCRTDQKFICSLCVLTGHRGHDTASIAAQRAEKQSQMKEMQRKSMQRIQEKEKKVQDLKQAVDTLKCTSQVAVEECERIFTDLLLSVEQKCSEVIELIRTQEKTELDQAEGLLEQLEQEIADLKRKHSDLEQLSYTEDHISFLQSFQSLYTAFKAKDTNRMTINQNISFEGVRKSLSEMKERLDEFCKKEFNRISPCVAKVQMVLPFEPKTRDEFLQYFCHLSLDPNTANEALCLSENNRKVTRSGGLTQYPYHPERFDAYGQVLCKESVSGRSYWEVELSRGGWVYISVTYRGISRKGRGVECWFGHNNQSWSLECSSTLSIWHNNIQTKIPCLLSSRIGVFVDQHAGTLSFYSVSDTMTLLHRVQTTFTEPLYPGFWVNALASAKLCYSLE</sequence>
<feature type="coiled-coil region" evidence="7">
    <location>
        <begin position="205"/>
        <end position="232"/>
    </location>
</feature>
<dbReference type="PANTHER" id="PTHR25465">
    <property type="entry name" value="B-BOX DOMAIN CONTAINING"/>
    <property type="match status" value="1"/>
</dbReference>
<dbReference type="Pfam" id="PF00622">
    <property type="entry name" value="SPRY"/>
    <property type="match status" value="1"/>
</dbReference>
<dbReference type="CDD" id="cd19769">
    <property type="entry name" value="Bbox2_TRIM16-like"/>
    <property type="match status" value="1"/>
</dbReference>
<gene>
    <name evidence="11" type="primary">TRIM25</name>
    <name evidence="11" type="ORF">AMEX_G1440</name>
</gene>
<evidence type="ECO:0000256" key="6">
    <source>
        <dbReference type="PROSITE-ProRule" id="PRU00024"/>
    </source>
</evidence>
<dbReference type="SMART" id="SM00336">
    <property type="entry name" value="BBOX"/>
    <property type="match status" value="1"/>
</dbReference>
<reference evidence="11 12" key="1">
    <citation type="submission" date="2021-07" db="EMBL/GenBank/DDBJ databases">
        <authorList>
            <person name="Imarazene B."/>
            <person name="Zahm M."/>
            <person name="Klopp C."/>
            <person name="Cabau C."/>
            <person name="Beille S."/>
            <person name="Jouanno E."/>
            <person name="Castinel A."/>
            <person name="Lluch J."/>
            <person name="Gil L."/>
            <person name="Kuchtly C."/>
            <person name="Lopez Roques C."/>
            <person name="Donnadieu C."/>
            <person name="Parrinello H."/>
            <person name="Journot L."/>
            <person name="Du K."/>
            <person name="Schartl M."/>
            <person name="Retaux S."/>
            <person name="Guiguen Y."/>
        </authorList>
    </citation>
    <scope>NUCLEOTIDE SEQUENCE [LARGE SCALE GENOMIC DNA]</scope>
    <source>
        <strain evidence="11">Pach_M1</strain>
        <tissue evidence="11">Testis</tissue>
    </source>
</reference>
<feature type="domain" description="RING-type" evidence="8">
    <location>
        <begin position="16"/>
        <end position="59"/>
    </location>
</feature>
<dbReference type="InterPro" id="IPR000315">
    <property type="entry name" value="Znf_B-box"/>
</dbReference>
<dbReference type="Pfam" id="PF13765">
    <property type="entry name" value="PRY"/>
    <property type="match status" value="1"/>
</dbReference>
<evidence type="ECO:0000313" key="11">
    <source>
        <dbReference type="EMBL" id="KAG9282747.1"/>
    </source>
</evidence>
<dbReference type="InterPro" id="IPR003879">
    <property type="entry name" value="Butyrophylin_SPRY"/>
</dbReference>
<name>A0A8T2MH16_ASTMX</name>
<dbReference type="InterPro" id="IPR013083">
    <property type="entry name" value="Znf_RING/FYVE/PHD"/>
</dbReference>
<keyword evidence="4" id="KW-0862">Zinc</keyword>
<feature type="domain" description="B box-type" evidence="9">
    <location>
        <begin position="150"/>
        <end position="190"/>
    </location>
</feature>
<dbReference type="PROSITE" id="PS00518">
    <property type="entry name" value="ZF_RING_1"/>
    <property type="match status" value="1"/>
</dbReference>
<dbReference type="InterPro" id="IPR001870">
    <property type="entry name" value="B30.2/SPRY"/>
</dbReference>
<keyword evidence="11" id="KW-0436">Ligase</keyword>
<dbReference type="GO" id="GO:0016874">
    <property type="term" value="F:ligase activity"/>
    <property type="evidence" value="ECO:0007669"/>
    <property type="project" value="UniProtKB-KW"/>
</dbReference>
<dbReference type="Gene3D" id="3.30.40.10">
    <property type="entry name" value="Zinc/RING finger domain, C3HC4 (zinc finger)"/>
    <property type="match status" value="1"/>
</dbReference>
<feature type="coiled-coil region" evidence="7">
    <location>
        <begin position="263"/>
        <end position="297"/>
    </location>
</feature>
<proteinExistence type="predicted"/>
<evidence type="ECO:0000256" key="4">
    <source>
        <dbReference type="ARBA" id="ARBA00022833"/>
    </source>
</evidence>
<dbReference type="Proteomes" id="UP000752171">
    <property type="component" value="Unassembled WGS sequence"/>
</dbReference>
<dbReference type="SUPFAM" id="SSF49899">
    <property type="entry name" value="Concanavalin A-like lectins/glucanases"/>
    <property type="match status" value="1"/>
</dbReference>
<dbReference type="Pfam" id="PF00643">
    <property type="entry name" value="zf-B_box"/>
    <property type="match status" value="1"/>
</dbReference>
<dbReference type="SMART" id="SM00449">
    <property type="entry name" value="SPRY"/>
    <property type="match status" value="1"/>
</dbReference>
<dbReference type="InterPro" id="IPR013320">
    <property type="entry name" value="ConA-like_dom_sf"/>
</dbReference>
<dbReference type="PROSITE" id="PS50089">
    <property type="entry name" value="ZF_RING_2"/>
    <property type="match status" value="1"/>
</dbReference>
<dbReference type="PROSITE" id="PS50188">
    <property type="entry name" value="B302_SPRY"/>
    <property type="match status" value="1"/>
</dbReference>
<evidence type="ECO:0000256" key="7">
    <source>
        <dbReference type="SAM" id="Coils"/>
    </source>
</evidence>
<dbReference type="InterPro" id="IPR051051">
    <property type="entry name" value="E3_ubiq-ligase_TRIM/RNF"/>
</dbReference>
<dbReference type="SMART" id="SM00184">
    <property type="entry name" value="RING"/>
    <property type="match status" value="1"/>
</dbReference>
<evidence type="ECO:0000256" key="2">
    <source>
        <dbReference type="ARBA" id="ARBA00022723"/>
    </source>
</evidence>
<keyword evidence="3 6" id="KW-0863">Zinc-finger</keyword>
<evidence type="ECO:0000313" key="12">
    <source>
        <dbReference type="Proteomes" id="UP000752171"/>
    </source>
</evidence>
<dbReference type="SUPFAM" id="SSF57850">
    <property type="entry name" value="RING/U-box"/>
    <property type="match status" value="1"/>
</dbReference>
<dbReference type="SMART" id="SM00589">
    <property type="entry name" value="PRY"/>
    <property type="match status" value="1"/>
</dbReference>
<feature type="domain" description="B30.2/SPRY" evidence="10">
    <location>
        <begin position="366"/>
        <end position="557"/>
    </location>
</feature>
<evidence type="ECO:0000256" key="3">
    <source>
        <dbReference type="ARBA" id="ARBA00022771"/>
    </source>
</evidence>
<dbReference type="Gene3D" id="3.30.160.60">
    <property type="entry name" value="Classic Zinc Finger"/>
    <property type="match status" value="1"/>
</dbReference>
<dbReference type="InterPro" id="IPR006574">
    <property type="entry name" value="PRY"/>
</dbReference>
<dbReference type="Pfam" id="PF25600">
    <property type="entry name" value="TRIM_CC"/>
    <property type="match status" value="1"/>
</dbReference>
<dbReference type="Gene3D" id="2.60.120.920">
    <property type="match status" value="1"/>
</dbReference>
<dbReference type="GO" id="GO:0008270">
    <property type="term" value="F:zinc ion binding"/>
    <property type="evidence" value="ECO:0007669"/>
    <property type="project" value="UniProtKB-KW"/>
</dbReference>
<comment type="caution">
    <text evidence="11">The sequence shown here is derived from an EMBL/GenBank/DDBJ whole genome shotgun (WGS) entry which is preliminary data.</text>
</comment>
<dbReference type="InterPro" id="IPR003877">
    <property type="entry name" value="SPRY_dom"/>
</dbReference>
<organism evidence="11 12">
    <name type="scientific">Astyanax mexicanus</name>
    <name type="common">Blind cave fish</name>
    <name type="synonym">Astyanax fasciatus mexicanus</name>
    <dbReference type="NCBI Taxonomy" id="7994"/>
    <lineage>
        <taxon>Eukaryota</taxon>
        <taxon>Metazoa</taxon>
        <taxon>Chordata</taxon>
        <taxon>Craniata</taxon>
        <taxon>Vertebrata</taxon>
        <taxon>Euteleostomi</taxon>
        <taxon>Actinopterygii</taxon>
        <taxon>Neopterygii</taxon>
        <taxon>Teleostei</taxon>
        <taxon>Ostariophysi</taxon>
        <taxon>Characiformes</taxon>
        <taxon>Characoidei</taxon>
        <taxon>Acestrorhamphidae</taxon>
        <taxon>Acestrorhamphinae</taxon>
        <taxon>Astyanax</taxon>
    </lineage>
</organism>
<evidence type="ECO:0000256" key="1">
    <source>
        <dbReference type="ARBA" id="ARBA00022588"/>
    </source>
</evidence>
<dbReference type="InterPro" id="IPR058030">
    <property type="entry name" value="TRIM8/14/16/25/29/45/65_CC"/>
</dbReference>
<evidence type="ECO:0000259" key="8">
    <source>
        <dbReference type="PROSITE" id="PS50089"/>
    </source>
</evidence>
<dbReference type="InterPro" id="IPR017907">
    <property type="entry name" value="Znf_RING_CS"/>
</dbReference>
<keyword evidence="1" id="KW-0399">Innate immunity</keyword>
<protein>
    <submittedName>
        <fullName evidence="11">E3 ubiquitin/ISG15 ligase TRIM25-like isoform X1</fullName>
    </submittedName>
</protein>
<keyword evidence="5" id="KW-0391">Immunity</keyword>
<keyword evidence="2" id="KW-0479">Metal-binding</keyword>
<dbReference type="Pfam" id="PF15227">
    <property type="entry name" value="zf-C3HC4_4"/>
    <property type="match status" value="1"/>
</dbReference>